<dbReference type="CTD" id="34277"/>
<keyword evidence="8" id="KW-1185">Reference proteome</keyword>
<reference evidence="7" key="1">
    <citation type="submission" date="2009-10" db="EMBL/GenBank/DDBJ databases">
        <authorList>
            <person name="Freeman R.M.Jr."/>
            <person name="Wu M.M."/>
            <person name="Gerhart J.J."/>
        </authorList>
    </citation>
    <scope>NUCLEOTIDE SEQUENCE</scope>
</reference>
<dbReference type="OrthoDB" id="6241117at2759"/>
<evidence type="ECO:0000256" key="1">
    <source>
        <dbReference type="ARBA" id="ARBA00022473"/>
    </source>
</evidence>
<dbReference type="GeneID" id="100313616"/>
<dbReference type="EMBL" id="GU076003">
    <property type="protein sequence ID" value="ACY92532.1"/>
    <property type="molecule type" value="mRNA"/>
</dbReference>
<proteinExistence type="evidence at transcript level"/>
<dbReference type="KEGG" id="sko:100313616"/>
<dbReference type="InterPro" id="IPR039791">
    <property type="entry name" value="GCM"/>
</dbReference>
<evidence type="ECO:0000313" key="8">
    <source>
        <dbReference type="Proteomes" id="UP000694865"/>
    </source>
</evidence>
<dbReference type="InterPro" id="IPR043020">
    <property type="entry name" value="GCM_large"/>
</dbReference>
<dbReference type="InterPro" id="IPR003902">
    <property type="entry name" value="Tscrpt_reg_GCM"/>
</dbReference>
<dbReference type="PANTHER" id="PTHR12414">
    <property type="entry name" value="GLIAL CELLS MISSING RELATED/GLIDE"/>
    <property type="match status" value="1"/>
</dbReference>
<dbReference type="AlphaFoldDB" id="D1LX26"/>
<organism evidence="7">
    <name type="scientific">Saccoglossus kowalevskii</name>
    <name type="common">Acorn worm</name>
    <dbReference type="NCBI Taxonomy" id="10224"/>
    <lineage>
        <taxon>Eukaryota</taxon>
        <taxon>Metazoa</taxon>
        <taxon>Hemichordata</taxon>
        <taxon>Enteropneusta</taxon>
        <taxon>Harrimaniidae</taxon>
        <taxon>Saccoglossus</taxon>
    </lineage>
</organism>
<keyword evidence="2" id="KW-0805">Transcription regulation</keyword>
<sequence length="576" mass="64198">MTMSITDGNYRSLSTQFQYMSNADMDWDINDPVVPKPCVYDQFKEWTEGHTRLIYEGSNVDAKKHCSGWAMRNTNNHKCSILKKSCLGVVICDRDCTLPTGEKISLRPAICDKARKKQQGKLCPNPDCTGKLEIRPCRGHGGYPVTHFWRHESDAIYFQSKGVHDHSRPEAKFTAEARRSLGTKRYKKIFNYFAKEGVNNQLFCGLDVYLSKSSPLKRAAETAEFEKVKIEPSVKRQCMDQEKELNGLINHIIDAKSMVPDTVMQYVTKTTVSDASPLDSKASVFPIRMVENQYSGMESTLCENNHYQQRAQCVPGDVTSANSCQLANGFNQSTICYSPVSFHDNQAVPNGQTFPNASSPVTSLDTSSIYQNSSSPAVSRYDHIPTANDCEQLNVNDVMTDVIKTMASPNNSTCQFVNNMQDSLDGRRSSSPRDYLQLDSYKLPHITSFLGQSKAPRQVPSPTQLSPCGSPYASGCLSNQLDSCGDLESLDVKLFDQSPVPETSNILSQLRGILDFPEIFDELPLSTEAHNDSGYHDVAYTGFQRMNSSSGYHSAQYSDCAWKQPITTAYDIPSVL</sequence>
<keyword evidence="5" id="KW-0539">Nucleus</keyword>
<name>D1LX26_SACKO</name>
<dbReference type="Pfam" id="PF03615">
    <property type="entry name" value="GCM"/>
    <property type="match status" value="1"/>
</dbReference>
<dbReference type="Proteomes" id="UP000694865">
    <property type="component" value="Unplaced"/>
</dbReference>
<dbReference type="GO" id="GO:0042063">
    <property type="term" value="P:gliogenesis"/>
    <property type="evidence" value="ECO:0007669"/>
    <property type="project" value="TreeGrafter"/>
</dbReference>
<keyword evidence="4" id="KW-0804">Transcription</keyword>
<dbReference type="SUPFAM" id="SSF90073">
    <property type="entry name" value="GCM domain"/>
    <property type="match status" value="1"/>
</dbReference>
<dbReference type="PANTHER" id="PTHR12414:SF8">
    <property type="entry name" value="TRANSCRIPTION FACTOR GLIAL CELLS MISSING-RELATED"/>
    <property type="match status" value="1"/>
</dbReference>
<evidence type="ECO:0000256" key="2">
    <source>
        <dbReference type="ARBA" id="ARBA00023015"/>
    </source>
</evidence>
<dbReference type="Gene3D" id="3.30.70.3530">
    <property type="entry name" value="GCM motif"/>
    <property type="match status" value="1"/>
</dbReference>
<evidence type="ECO:0000256" key="3">
    <source>
        <dbReference type="ARBA" id="ARBA00023125"/>
    </source>
</evidence>
<dbReference type="GO" id="GO:0005634">
    <property type="term" value="C:nucleus"/>
    <property type="evidence" value="ECO:0007669"/>
    <property type="project" value="TreeGrafter"/>
</dbReference>
<keyword evidence="3" id="KW-0238">DNA-binding</keyword>
<keyword evidence="1" id="KW-0217">Developmental protein</keyword>
<evidence type="ECO:0000313" key="7">
    <source>
        <dbReference type="EMBL" id="ACY92532.1"/>
    </source>
</evidence>
<dbReference type="GO" id="GO:0001228">
    <property type="term" value="F:DNA-binding transcription activator activity, RNA polymerase II-specific"/>
    <property type="evidence" value="ECO:0007669"/>
    <property type="project" value="InterPro"/>
</dbReference>
<protein>
    <submittedName>
        <fullName evidence="7 9">Gcm transcription factor</fullName>
    </submittedName>
</protein>
<dbReference type="Gene3D" id="2.20.25.670">
    <property type="entry name" value="GCM domain, large subdomain"/>
    <property type="match status" value="1"/>
</dbReference>
<evidence type="ECO:0000259" key="6">
    <source>
        <dbReference type="PROSITE" id="PS50807"/>
    </source>
</evidence>
<evidence type="ECO:0000313" key="9">
    <source>
        <dbReference type="RefSeq" id="NP_001161553.1"/>
    </source>
</evidence>
<evidence type="ECO:0000256" key="5">
    <source>
        <dbReference type="ARBA" id="ARBA00023242"/>
    </source>
</evidence>
<accession>D1LX26</accession>
<dbReference type="PROSITE" id="PS50807">
    <property type="entry name" value="GCM"/>
    <property type="match status" value="1"/>
</dbReference>
<dbReference type="InterPro" id="IPR036115">
    <property type="entry name" value="GCM_dom_sf"/>
</dbReference>
<dbReference type="RefSeq" id="NP_001161553.1">
    <property type="nucleotide sequence ID" value="NM_001168081.1"/>
</dbReference>
<gene>
    <name evidence="9" type="primary">Gcm</name>
</gene>
<feature type="domain" description="GCM" evidence="6">
    <location>
        <begin position="25"/>
        <end position="181"/>
    </location>
</feature>
<dbReference type="InterPro" id="IPR043021">
    <property type="entry name" value="GCM_small"/>
</dbReference>
<reference evidence="9" key="2">
    <citation type="submission" date="2025-05" db="UniProtKB">
        <authorList>
            <consortium name="RefSeq"/>
        </authorList>
    </citation>
    <scope>IDENTIFICATION</scope>
</reference>
<dbReference type="GO" id="GO:0000978">
    <property type="term" value="F:RNA polymerase II cis-regulatory region sequence-specific DNA binding"/>
    <property type="evidence" value="ECO:0007669"/>
    <property type="project" value="TreeGrafter"/>
</dbReference>
<evidence type="ECO:0000256" key="4">
    <source>
        <dbReference type="ARBA" id="ARBA00023163"/>
    </source>
</evidence>